<reference evidence="2 3" key="1">
    <citation type="submission" date="2016-02" db="EMBL/GenBank/DDBJ databases">
        <authorList>
            <person name="Wen L."/>
            <person name="He K."/>
            <person name="Yang H."/>
        </authorList>
    </citation>
    <scope>NUCLEOTIDE SEQUENCE [LARGE SCALE GENOMIC DNA]</scope>
    <source>
        <strain evidence="2">ShG14-8</strain>
    </source>
</reference>
<accession>A0A139BQU9</accession>
<dbReference type="AlphaFoldDB" id="A0A139BQU9"/>
<evidence type="ECO:0000313" key="3">
    <source>
        <dbReference type="Proteomes" id="UP000070578"/>
    </source>
</evidence>
<dbReference type="InterPro" id="IPR029069">
    <property type="entry name" value="HotDog_dom_sf"/>
</dbReference>
<dbReference type="Proteomes" id="UP000070578">
    <property type="component" value="Unassembled WGS sequence"/>
</dbReference>
<dbReference type="EMBL" id="LSLI01000094">
    <property type="protein sequence ID" value="KXS31173.1"/>
    <property type="molecule type" value="Genomic_DNA"/>
</dbReference>
<evidence type="ECO:0000259" key="1">
    <source>
        <dbReference type="Pfam" id="PF22818"/>
    </source>
</evidence>
<feature type="domain" description="ApeI dehydratase-like" evidence="1">
    <location>
        <begin position="3"/>
        <end position="63"/>
    </location>
</feature>
<proteinExistence type="predicted"/>
<protein>
    <recommendedName>
        <fullName evidence="1">ApeI dehydratase-like domain-containing protein</fullName>
    </recommendedName>
</protein>
<sequence length="63" mass="6515">MTTLLLQFPANHPCGAGHFPGNPIIPGALLLDEVLACISASLDAGDTAWKVKSAKFPGMVRPG</sequence>
<dbReference type="Pfam" id="PF22818">
    <property type="entry name" value="ApeI-like"/>
    <property type="match status" value="1"/>
</dbReference>
<dbReference type="SUPFAM" id="SSF54637">
    <property type="entry name" value="Thioesterase/thiol ester dehydrase-isomerase"/>
    <property type="match status" value="1"/>
</dbReference>
<gene>
    <name evidence="2" type="ORF">AWT59_2716</name>
</gene>
<dbReference type="Gene3D" id="3.10.129.10">
    <property type="entry name" value="Hotdog Thioesterase"/>
    <property type="match status" value="1"/>
</dbReference>
<dbReference type="InterPro" id="IPR054545">
    <property type="entry name" value="ApeI-like"/>
</dbReference>
<reference evidence="2 3" key="2">
    <citation type="submission" date="2016-03" db="EMBL/GenBank/DDBJ databases">
        <title>New uncultured bacterium of the family Gallionellaceae from acid mine drainage: description and reconstruction of genome based on metagenomic analysis of microbial community.</title>
        <authorList>
            <person name="Kadnikov V."/>
            <person name="Ivasenko D."/>
            <person name="Beletsky A."/>
            <person name="Mardanov A."/>
            <person name="Danilova E."/>
            <person name="Pimenov N."/>
            <person name="Karnachuk O."/>
            <person name="Ravin N."/>
        </authorList>
    </citation>
    <scope>NUCLEOTIDE SEQUENCE [LARGE SCALE GENOMIC DNA]</scope>
    <source>
        <strain evidence="2">ShG14-8</strain>
    </source>
</reference>
<organism evidence="2 3">
    <name type="scientific">Candidatus Gallionella acididurans</name>
    <dbReference type="NCBI Taxonomy" id="1796491"/>
    <lineage>
        <taxon>Bacteria</taxon>
        <taxon>Pseudomonadati</taxon>
        <taxon>Pseudomonadota</taxon>
        <taxon>Betaproteobacteria</taxon>
        <taxon>Nitrosomonadales</taxon>
        <taxon>Gallionellaceae</taxon>
        <taxon>Gallionella</taxon>
    </lineage>
</organism>
<feature type="non-terminal residue" evidence="2">
    <location>
        <position position="63"/>
    </location>
</feature>
<evidence type="ECO:0000313" key="2">
    <source>
        <dbReference type="EMBL" id="KXS31173.1"/>
    </source>
</evidence>
<comment type="caution">
    <text evidence="2">The sequence shown here is derived from an EMBL/GenBank/DDBJ whole genome shotgun (WGS) entry which is preliminary data.</text>
</comment>
<name>A0A139BQU9_9PROT</name>